<proteinExistence type="predicted"/>
<dbReference type="RefSeq" id="WP_106131790.1">
    <property type="nucleotide sequence ID" value="NZ_PVTR01000001.1"/>
</dbReference>
<sequence>MKKPKFLFALYKFSWVWVTIFGLSIIGSAFIAYFSEVPEVCPFGYETGLFLMPLFNSLLITIPVFFFTSHLQDSKVKIEALEFMEAFRKSVLEILEFAHKCSEDNSRELNLNEENLMDKITISVSPSLLNKSYQKGKNGELLENEEWLLILIKSSAFLISSDKSYTVYKGFFQTISFFEMIESDLTKPFKIISNDSIEAAQNSLEQEKLIAINIFLKNLLHVLDKINEDRMGKNEDYIKFLEILSKLKKD</sequence>
<reference evidence="2 3" key="1">
    <citation type="submission" date="2018-03" db="EMBL/GenBank/DDBJ databases">
        <title>Genomic Encyclopedia of Archaeal and Bacterial Type Strains, Phase II (KMG-II): from individual species to whole genera.</title>
        <authorList>
            <person name="Goeker M."/>
        </authorList>
    </citation>
    <scope>NUCLEOTIDE SEQUENCE [LARGE SCALE GENOMIC DNA]</scope>
    <source>
        <strain evidence="2 3">DSM 27929</strain>
    </source>
</reference>
<comment type="caution">
    <text evidence="2">The sequence shown here is derived from an EMBL/GenBank/DDBJ whole genome shotgun (WGS) entry which is preliminary data.</text>
</comment>
<feature type="transmembrane region" description="Helical" evidence="1">
    <location>
        <begin position="47"/>
        <end position="67"/>
    </location>
</feature>
<dbReference type="EMBL" id="PVTR01000001">
    <property type="protein sequence ID" value="PRY90550.1"/>
    <property type="molecule type" value="Genomic_DNA"/>
</dbReference>
<name>A0A2T0WV39_9BACT</name>
<dbReference type="Proteomes" id="UP000238157">
    <property type="component" value="Unassembled WGS sequence"/>
</dbReference>
<feature type="transmembrane region" description="Helical" evidence="1">
    <location>
        <begin position="12"/>
        <end position="35"/>
    </location>
</feature>
<protein>
    <submittedName>
        <fullName evidence="2">Uncharacterized protein</fullName>
    </submittedName>
</protein>
<dbReference type="AlphaFoldDB" id="A0A2T0WV39"/>
<keyword evidence="3" id="KW-1185">Reference proteome</keyword>
<evidence type="ECO:0000256" key="1">
    <source>
        <dbReference type="SAM" id="Phobius"/>
    </source>
</evidence>
<organism evidence="2 3">
    <name type="scientific">Mongoliibacter ruber</name>
    <dbReference type="NCBI Taxonomy" id="1750599"/>
    <lineage>
        <taxon>Bacteria</taxon>
        <taxon>Pseudomonadati</taxon>
        <taxon>Bacteroidota</taxon>
        <taxon>Cytophagia</taxon>
        <taxon>Cytophagales</taxon>
        <taxon>Cyclobacteriaceae</taxon>
        <taxon>Mongoliibacter</taxon>
    </lineage>
</organism>
<evidence type="ECO:0000313" key="2">
    <source>
        <dbReference type="EMBL" id="PRY90550.1"/>
    </source>
</evidence>
<keyword evidence="1" id="KW-0472">Membrane</keyword>
<accession>A0A2T0WV39</accession>
<keyword evidence="1" id="KW-1133">Transmembrane helix</keyword>
<evidence type="ECO:0000313" key="3">
    <source>
        <dbReference type="Proteomes" id="UP000238157"/>
    </source>
</evidence>
<gene>
    <name evidence="2" type="ORF">CLW00_101212</name>
</gene>
<keyword evidence="1" id="KW-0812">Transmembrane</keyword>